<dbReference type="InterPro" id="IPR043519">
    <property type="entry name" value="NT_sf"/>
</dbReference>
<dbReference type="GO" id="GO:0016779">
    <property type="term" value="F:nucleotidyltransferase activity"/>
    <property type="evidence" value="ECO:0007669"/>
    <property type="project" value="InterPro"/>
</dbReference>
<evidence type="ECO:0000313" key="3">
    <source>
        <dbReference type="Proteomes" id="UP001296776"/>
    </source>
</evidence>
<comment type="caution">
    <text evidence="2">The sequence shown here is derived from an EMBL/GenBank/DDBJ whole genome shotgun (WGS) entry which is preliminary data.</text>
</comment>
<dbReference type="CDD" id="cd05403">
    <property type="entry name" value="NT_KNTase_like"/>
    <property type="match status" value="1"/>
</dbReference>
<gene>
    <name evidence="2" type="ORF">CKO40_16735</name>
</gene>
<keyword evidence="3" id="KW-1185">Reference proteome</keyword>
<sequence length="106" mass="11943">MLDETAIREAAVGLAAAAHTPLKVILFGSYARGDADAGSDLDLMVIEREIPDYNEEYLRLHQTVDGLGIGVDLLLFTEAEFEQKRDWWTTPVYWASREGKVLYEQP</sequence>
<reference evidence="2" key="2">
    <citation type="journal article" date="2020" name="Microorganisms">
        <title>Osmotic Adaptation and Compatible Solute Biosynthesis of Phototrophic Bacteria as Revealed from Genome Analyses.</title>
        <authorList>
            <person name="Imhoff J.F."/>
            <person name="Rahn T."/>
            <person name="Kunzel S."/>
            <person name="Keller A."/>
            <person name="Neulinger S.C."/>
        </authorList>
    </citation>
    <scope>NUCLEOTIDE SEQUENCE</scope>
    <source>
        <strain evidence="2">DSM 11080</strain>
    </source>
</reference>
<name>A0AAJ0U6F9_9GAMM</name>
<dbReference type="PANTHER" id="PTHR43449:SF3">
    <property type="entry name" value="POLYMERASE NUCLEOTIDYL TRANSFERASE DOMAIN-CONTAINING PROTEIN"/>
    <property type="match status" value="1"/>
</dbReference>
<dbReference type="PANTHER" id="PTHR43449">
    <property type="entry name" value="NUCLEOTIDYLTRANSFERASE"/>
    <property type="match status" value="1"/>
</dbReference>
<proteinExistence type="predicted"/>
<dbReference type="Proteomes" id="UP001296776">
    <property type="component" value="Unassembled WGS sequence"/>
</dbReference>
<protein>
    <submittedName>
        <fullName evidence="2">DNA polymerase subunit beta</fullName>
    </submittedName>
</protein>
<dbReference type="Pfam" id="PF01909">
    <property type="entry name" value="NTP_transf_2"/>
    <property type="match status" value="1"/>
</dbReference>
<dbReference type="RefSeq" id="WP_200347602.1">
    <property type="nucleotide sequence ID" value="NZ_NRSJ01000035.1"/>
</dbReference>
<dbReference type="InterPro" id="IPR002934">
    <property type="entry name" value="Polymerase_NTP_transf_dom"/>
</dbReference>
<evidence type="ECO:0000259" key="1">
    <source>
        <dbReference type="Pfam" id="PF01909"/>
    </source>
</evidence>
<organism evidence="2 3">
    <name type="scientific">Halochromatium glycolicum</name>
    <dbReference type="NCBI Taxonomy" id="85075"/>
    <lineage>
        <taxon>Bacteria</taxon>
        <taxon>Pseudomonadati</taxon>
        <taxon>Pseudomonadota</taxon>
        <taxon>Gammaproteobacteria</taxon>
        <taxon>Chromatiales</taxon>
        <taxon>Chromatiaceae</taxon>
        <taxon>Halochromatium</taxon>
    </lineage>
</organism>
<dbReference type="EMBL" id="NRSJ01000035">
    <property type="protein sequence ID" value="MBK1706149.1"/>
    <property type="molecule type" value="Genomic_DNA"/>
</dbReference>
<dbReference type="AlphaFoldDB" id="A0AAJ0U6F9"/>
<accession>A0AAJ0U6F9</accession>
<feature type="domain" description="Polymerase nucleotidyl transferase" evidence="1">
    <location>
        <begin position="22"/>
        <end position="85"/>
    </location>
</feature>
<dbReference type="SUPFAM" id="SSF81301">
    <property type="entry name" value="Nucleotidyltransferase"/>
    <property type="match status" value="1"/>
</dbReference>
<reference evidence="2" key="1">
    <citation type="submission" date="2017-08" db="EMBL/GenBank/DDBJ databases">
        <authorList>
            <person name="Imhoff J.F."/>
            <person name="Rahn T."/>
            <person name="Kuenzel S."/>
            <person name="Neulinger S.C."/>
        </authorList>
    </citation>
    <scope>NUCLEOTIDE SEQUENCE</scope>
    <source>
        <strain evidence="2">DSM 11080</strain>
    </source>
</reference>
<dbReference type="Gene3D" id="3.30.460.10">
    <property type="entry name" value="Beta Polymerase, domain 2"/>
    <property type="match status" value="1"/>
</dbReference>
<evidence type="ECO:0000313" key="2">
    <source>
        <dbReference type="EMBL" id="MBK1706149.1"/>
    </source>
</evidence>